<accession>A0A852PH10</accession>
<evidence type="ECO:0000256" key="13">
    <source>
        <dbReference type="ARBA" id="ARBA00093635"/>
    </source>
</evidence>
<comment type="subcellular location">
    <subcellularLocation>
        <location evidence="2">Cytoplasm</location>
    </subcellularLocation>
    <subcellularLocation>
        <location evidence="1">Nucleus</location>
    </subcellularLocation>
</comment>
<evidence type="ECO:0000259" key="17">
    <source>
        <dbReference type="PROSITE" id="PS50865"/>
    </source>
</evidence>
<dbReference type="GO" id="GO:0008270">
    <property type="term" value="F:zinc ion binding"/>
    <property type="evidence" value="ECO:0007669"/>
    <property type="project" value="UniProtKB-KW"/>
</dbReference>
<dbReference type="PROSITE" id="PS50280">
    <property type="entry name" value="SET"/>
    <property type="match status" value="1"/>
</dbReference>
<dbReference type="Pfam" id="PF13424">
    <property type="entry name" value="TPR_12"/>
    <property type="match status" value="1"/>
</dbReference>
<keyword evidence="4" id="KW-0489">Methyltransferase</keyword>
<evidence type="ECO:0000313" key="18">
    <source>
        <dbReference type="EMBL" id="NXY23201.1"/>
    </source>
</evidence>
<dbReference type="InterPro" id="IPR046341">
    <property type="entry name" value="SET_dom_sf"/>
</dbReference>
<keyword evidence="9" id="KW-0862">Zinc</keyword>
<keyword evidence="19" id="KW-1185">Reference proteome</keyword>
<dbReference type="InterPro" id="IPR044421">
    <property type="entry name" value="SMYD4_SET"/>
</dbReference>
<evidence type="ECO:0000313" key="19">
    <source>
        <dbReference type="Proteomes" id="UP000658642"/>
    </source>
</evidence>
<evidence type="ECO:0000256" key="2">
    <source>
        <dbReference type="ARBA" id="ARBA00004496"/>
    </source>
</evidence>
<dbReference type="InterPro" id="IPR002893">
    <property type="entry name" value="Znf_MYND"/>
</dbReference>
<dbReference type="GO" id="GO:0007507">
    <property type="term" value="P:heart development"/>
    <property type="evidence" value="ECO:0007669"/>
    <property type="project" value="TreeGrafter"/>
</dbReference>
<proteinExistence type="predicted"/>
<gene>
    <name evidence="18" type="primary">Smyd4</name>
    <name evidence="18" type="ORF">ATRCLA_R02540</name>
</gene>
<comment type="function">
    <text evidence="12">Protein-lysine N-methyltransferase. Monomethylates PRMT5, modulating its transcriptional activity. May also act as a histone methyltransferase. Plays a critical role in cardiac development. Acts as a key epigenetic regulator of gene expression during cardiac development via its dual activities as a methyltransferase and negative regulator of HDAC1.</text>
</comment>
<dbReference type="PROSITE" id="PS01360">
    <property type="entry name" value="ZF_MYND_1"/>
    <property type="match status" value="1"/>
</dbReference>
<evidence type="ECO:0000256" key="7">
    <source>
        <dbReference type="ARBA" id="ARBA00022723"/>
    </source>
</evidence>
<evidence type="ECO:0000256" key="8">
    <source>
        <dbReference type="ARBA" id="ARBA00022771"/>
    </source>
</evidence>
<sequence length="792" mass="87368">MALPVAEWRGRTARLWAALDPAMRERLATASLQDAVQLGCELLRTEEEEEVALARLCRRTRTDKEPAAASWYREQGNREFGRHQYQEALRLYSKAASHEPPGSPEVSVCFANRSAALFHLGHFEVCLEDIARAESHDYPARLLPKVLLRKAECLLCLGRLQDAQDALGVLESKIAVDGLMTSPAHQTLLKKLSQLKVKLHETEKCAEPAREARGDILGKSEIWEENGSISGASSSLSLNYNAERGRHLVASQDIVPGQSLLKEEAFVSVLCPGESLCLQDGETAWDTRATNADLYCHRCLRQLLASVPCQGCSYAKYCSQVCANMAWEQYHRTECSLGALLLTLGVFCHVALRTVLLAGFAEVGRLVESSHSGDKDLQNPEARCKPGAGTRAIPGCNKNGQYQSSYQALFHLLPHTEQHSPEHKFLCVLSVVAVCKQLQAAGLEAAVLNQESLQQCSKPKTSERASAELSPELRTVAEAMLRHVLQLQCNAQAITVMQELGPGDGAVVNKKPVRLATAFFPVLSLLNHSCCPNTSVSFSGTAATVRASQPIPSGQEVLHCYGPHQCRMRVAERQQLLSQYFFECRCRACLEELESGVKSVVSMRNSFCCPRCRAQMQGEEDVLCCSNEACATSASRENLSCRFGDLQQQIKEALDLLRDGKADQAIKMLLKCQRDAGNFLSPEHLLMGEMEDHLAQVYATLGKWQEAARHLKKSIEIVEMHHGPSSVELGHELFKLAQILFNGFAVSEALSTIQRAEGILSVHFGPQSAQIQELQEMKACLSELPRNILQRT</sequence>
<evidence type="ECO:0000256" key="11">
    <source>
        <dbReference type="ARBA" id="ARBA00048985"/>
    </source>
</evidence>
<dbReference type="InterPro" id="IPR001214">
    <property type="entry name" value="SET_dom"/>
</dbReference>
<evidence type="ECO:0000256" key="10">
    <source>
        <dbReference type="ARBA" id="ARBA00023242"/>
    </source>
</evidence>
<dbReference type="OrthoDB" id="62495at2759"/>
<dbReference type="InterPro" id="IPR052097">
    <property type="entry name" value="SET-MYND_domain_protein"/>
</dbReference>
<dbReference type="CDD" id="cd10536">
    <property type="entry name" value="SET_SMYD4"/>
    <property type="match status" value="1"/>
</dbReference>
<dbReference type="Pfam" id="PF01753">
    <property type="entry name" value="zf-MYND"/>
    <property type="match status" value="1"/>
</dbReference>
<keyword evidence="7" id="KW-0479">Metal-binding</keyword>
<dbReference type="AlphaFoldDB" id="A0A852PH10"/>
<dbReference type="SUPFAM" id="SSF144232">
    <property type="entry name" value="HIT/MYND zinc finger-like"/>
    <property type="match status" value="1"/>
</dbReference>
<keyword evidence="10" id="KW-0539">Nucleus</keyword>
<evidence type="ECO:0000256" key="3">
    <source>
        <dbReference type="ARBA" id="ARBA00022490"/>
    </source>
</evidence>
<evidence type="ECO:0000256" key="5">
    <source>
        <dbReference type="ARBA" id="ARBA00022679"/>
    </source>
</evidence>
<dbReference type="GO" id="GO:0008168">
    <property type="term" value="F:methyltransferase activity"/>
    <property type="evidence" value="ECO:0007669"/>
    <property type="project" value="UniProtKB-KW"/>
</dbReference>
<protein>
    <recommendedName>
        <fullName evidence="13">Protein-lysine N-methyltransferase SMYD4</fullName>
    </recommendedName>
    <alternativeName>
        <fullName evidence="14">SET and MYND domain-containing protein 4</fullName>
    </alternativeName>
</protein>
<dbReference type="PANTHER" id="PTHR46165:SF2">
    <property type="entry name" value="SET AND MYND DOMAIN-CONTAINING PROTEIN 4"/>
    <property type="match status" value="1"/>
</dbReference>
<organism evidence="18 19">
    <name type="scientific">Atrichornis clamosus</name>
    <dbReference type="NCBI Taxonomy" id="449594"/>
    <lineage>
        <taxon>Eukaryota</taxon>
        <taxon>Metazoa</taxon>
        <taxon>Chordata</taxon>
        <taxon>Craniata</taxon>
        <taxon>Vertebrata</taxon>
        <taxon>Euteleostomi</taxon>
        <taxon>Archelosauria</taxon>
        <taxon>Archosauria</taxon>
        <taxon>Dinosauria</taxon>
        <taxon>Saurischia</taxon>
        <taxon>Theropoda</taxon>
        <taxon>Coelurosauria</taxon>
        <taxon>Aves</taxon>
        <taxon>Neognathae</taxon>
        <taxon>Neoaves</taxon>
        <taxon>Telluraves</taxon>
        <taxon>Australaves</taxon>
        <taxon>Passeriformes</taxon>
        <taxon>Menuridae</taxon>
        <taxon>Atrichornis</taxon>
    </lineage>
</organism>
<dbReference type="GO" id="GO:0042826">
    <property type="term" value="F:histone deacetylase binding"/>
    <property type="evidence" value="ECO:0007669"/>
    <property type="project" value="TreeGrafter"/>
</dbReference>
<evidence type="ECO:0000256" key="1">
    <source>
        <dbReference type="ARBA" id="ARBA00004123"/>
    </source>
</evidence>
<dbReference type="Gene3D" id="6.10.140.2220">
    <property type="match status" value="1"/>
</dbReference>
<keyword evidence="8 15" id="KW-0863">Zinc-finger</keyword>
<evidence type="ECO:0000259" key="16">
    <source>
        <dbReference type="PROSITE" id="PS50280"/>
    </source>
</evidence>
<dbReference type="GO" id="GO:0005737">
    <property type="term" value="C:cytoplasm"/>
    <property type="evidence" value="ECO:0007669"/>
    <property type="project" value="UniProtKB-SubCell"/>
</dbReference>
<dbReference type="PANTHER" id="PTHR46165">
    <property type="entry name" value="SET AND MYND DOMAIN-CONTAINING PROTEIN 4"/>
    <property type="match status" value="1"/>
</dbReference>
<evidence type="ECO:0000256" key="15">
    <source>
        <dbReference type="PROSITE-ProRule" id="PRU00134"/>
    </source>
</evidence>
<evidence type="ECO:0000256" key="4">
    <source>
        <dbReference type="ARBA" id="ARBA00022603"/>
    </source>
</evidence>
<comment type="catalytic activity">
    <reaction evidence="11">
        <text>L-lysyl-[protein] + S-adenosyl-L-methionine = N(6)-methyl-L-lysyl-[protein] + S-adenosyl-L-homocysteine + H(+)</text>
        <dbReference type="Rhea" id="RHEA:51736"/>
        <dbReference type="Rhea" id="RHEA-COMP:9752"/>
        <dbReference type="Rhea" id="RHEA-COMP:13053"/>
        <dbReference type="ChEBI" id="CHEBI:15378"/>
        <dbReference type="ChEBI" id="CHEBI:29969"/>
        <dbReference type="ChEBI" id="CHEBI:57856"/>
        <dbReference type="ChEBI" id="CHEBI:59789"/>
        <dbReference type="ChEBI" id="CHEBI:61929"/>
    </reaction>
</comment>
<dbReference type="Gene3D" id="1.25.40.10">
    <property type="entry name" value="Tetratricopeptide repeat domain"/>
    <property type="match status" value="2"/>
</dbReference>
<dbReference type="Gene3D" id="2.170.270.10">
    <property type="entry name" value="SET domain"/>
    <property type="match status" value="1"/>
</dbReference>
<evidence type="ECO:0000256" key="14">
    <source>
        <dbReference type="ARBA" id="ARBA00093680"/>
    </source>
</evidence>
<feature type="non-terminal residue" evidence="18">
    <location>
        <position position="1"/>
    </location>
</feature>
<dbReference type="InterPro" id="IPR011990">
    <property type="entry name" value="TPR-like_helical_dom_sf"/>
</dbReference>
<keyword evidence="3" id="KW-0963">Cytoplasm</keyword>
<dbReference type="Pfam" id="PF00856">
    <property type="entry name" value="SET"/>
    <property type="match status" value="1"/>
</dbReference>
<evidence type="ECO:0000256" key="12">
    <source>
        <dbReference type="ARBA" id="ARBA00093423"/>
    </source>
</evidence>
<dbReference type="GO" id="GO:0005634">
    <property type="term" value="C:nucleus"/>
    <property type="evidence" value="ECO:0007669"/>
    <property type="project" value="UniProtKB-SubCell"/>
</dbReference>
<keyword evidence="5" id="KW-0808">Transferase</keyword>
<dbReference type="SUPFAM" id="SSF82199">
    <property type="entry name" value="SET domain"/>
    <property type="match status" value="1"/>
</dbReference>
<dbReference type="SUPFAM" id="SSF48452">
    <property type="entry name" value="TPR-like"/>
    <property type="match status" value="1"/>
</dbReference>
<dbReference type="PROSITE" id="PS50865">
    <property type="entry name" value="ZF_MYND_2"/>
    <property type="match status" value="1"/>
</dbReference>
<dbReference type="Proteomes" id="UP000658642">
    <property type="component" value="Unassembled WGS sequence"/>
</dbReference>
<evidence type="ECO:0000256" key="9">
    <source>
        <dbReference type="ARBA" id="ARBA00022833"/>
    </source>
</evidence>
<keyword evidence="6" id="KW-0949">S-adenosyl-L-methionine</keyword>
<reference evidence="18" key="1">
    <citation type="submission" date="2020-02" db="EMBL/GenBank/DDBJ databases">
        <title>Bird 10,000 Genomes (B10K) Project - Family phase.</title>
        <authorList>
            <person name="Zhang G."/>
        </authorList>
    </citation>
    <scope>NUCLEOTIDE SEQUENCE</scope>
    <source>
        <strain evidence="18">B10K-DU-029-61</strain>
        <tissue evidence="18">Blood</tissue>
    </source>
</reference>
<dbReference type="EMBL" id="WBMZ01012815">
    <property type="protein sequence ID" value="NXY23201.1"/>
    <property type="molecule type" value="Genomic_DNA"/>
</dbReference>
<feature type="domain" description="SET" evidence="16">
    <location>
        <begin position="234"/>
        <end position="562"/>
    </location>
</feature>
<comment type="caution">
    <text evidence="18">The sequence shown here is derived from an EMBL/GenBank/DDBJ whole genome shotgun (WGS) entry which is preliminary data.</text>
</comment>
<name>A0A852PH10_9PASS</name>
<evidence type="ECO:0000256" key="6">
    <source>
        <dbReference type="ARBA" id="ARBA00022691"/>
    </source>
</evidence>
<feature type="non-terminal residue" evidence="18">
    <location>
        <position position="792"/>
    </location>
</feature>
<feature type="domain" description="MYND-type" evidence="17">
    <location>
        <begin position="296"/>
        <end position="335"/>
    </location>
</feature>
<dbReference type="GO" id="GO:0032259">
    <property type="term" value="P:methylation"/>
    <property type="evidence" value="ECO:0007669"/>
    <property type="project" value="UniProtKB-KW"/>
</dbReference>